<feature type="transmembrane region" description="Helical" evidence="1">
    <location>
        <begin position="109"/>
        <end position="136"/>
    </location>
</feature>
<dbReference type="KEGG" id="tmr:Tmar_2068"/>
<dbReference type="HOGENOM" id="CLU_1703400_0_0_9"/>
<gene>
    <name evidence="2" type="ordered locus">Tmar_2068</name>
</gene>
<keyword evidence="1" id="KW-0812">Transmembrane</keyword>
<dbReference type="RefSeq" id="WP_013496449.1">
    <property type="nucleotide sequence ID" value="NC_014831.1"/>
</dbReference>
<dbReference type="EMBL" id="CP002344">
    <property type="protein sequence ID" value="ADU52149.1"/>
    <property type="molecule type" value="Genomic_DNA"/>
</dbReference>
<accession>E6SJJ4</accession>
<feature type="transmembrane region" description="Helical" evidence="1">
    <location>
        <begin position="39"/>
        <end position="63"/>
    </location>
</feature>
<keyword evidence="1" id="KW-1133">Transmembrane helix</keyword>
<keyword evidence="3" id="KW-1185">Reference proteome</keyword>
<evidence type="ECO:0000256" key="1">
    <source>
        <dbReference type="SAM" id="Phobius"/>
    </source>
</evidence>
<sequence>MAAILRLVLSVVVWLGGLAATRAVIEPVVRQGGEAFPQLAWPALGVALLGAAGGYGILAAAWGRWMDGRSVWLRLPLALIWAVLAALFVLAAVRGMVRVEPATAGTPTAPALLLALLGSRPLWAAGLLLALAGATIGARPAERRRRLGPGRFGV</sequence>
<evidence type="ECO:0000313" key="3">
    <source>
        <dbReference type="Proteomes" id="UP000008915"/>
    </source>
</evidence>
<keyword evidence="1" id="KW-0472">Membrane</keyword>
<name>E6SJJ4_THEM7</name>
<feature type="transmembrane region" description="Helical" evidence="1">
    <location>
        <begin position="75"/>
        <end position="97"/>
    </location>
</feature>
<reference evidence="2 3" key="1">
    <citation type="journal article" date="2010" name="Stand. Genomic Sci.">
        <title>Complete genome sequence of Thermaerobacter marianensis type strain (7p75a).</title>
        <authorList>
            <person name="Han C."/>
            <person name="Gu W."/>
            <person name="Zhang X."/>
            <person name="Lapidus A."/>
            <person name="Nolan M."/>
            <person name="Copeland A."/>
            <person name="Lucas S."/>
            <person name="Del Rio T.G."/>
            <person name="Tice H."/>
            <person name="Cheng J.F."/>
            <person name="Tapia R."/>
            <person name="Goodwin L."/>
            <person name="Pitluck S."/>
            <person name="Pagani I."/>
            <person name="Ivanova N."/>
            <person name="Mavromatis K."/>
            <person name="Mikhailova N."/>
            <person name="Pati A."/>
            <person name="Chen A."/>
            <person name="Palaniappan K."/>
            <person name="Land M."/>
            <person name="Hauser L."/>
            <person name="Chang Y.J."/>
            <person name="Jeffries C.D."/>
            <person name="Schneider S."/>
            <person name="Rohde M."/>
            <person name="Goker M."/>
            <person name="Pukall R."/>
            <person name="Woyke T."/>
            <person name="Bristow J."/>
            <person name="Eisen J.A."/>
            <person name="Markowitz V."/>
            <person name="Hugenholtz P."/>
            <person name="Kyrpides N.C."/>
            <person name="Klenk H.P."/>
            <person name="Detter J.C."/>
        </authorList>
    </citation>
    <scope>NUCLEOTIDE SEQUENCE [LARGE SCALE GENOMIC DNA]</scope>
    <source>
        <strain evidence="3">ATCC 700841 / DSM 12885 / JCM 10246 / 7p75a</strain>
    </source>
</reference>
<evidence type="ECO:0000313" key="2">
    <source>
        <dbReference type="EMBL" id="ADU52149.1"/>
    </source>
</evidence>
<protein>
    <submittedName>
        <fullName evidence="2">Uncharacterized protein</fullName>
    </submittedName>
</protein>
<organism evidence="2 3">
    <name type="scientific">Thermaerobacter marianensis (strain ATCC 700841 / DSM 12885 / JCM 10246 / 7p75a)</name>
    <dbReference type="NCBI Taxonomy" id="644966"/>
    <lineage>
        <taxon>Bacteria</taxon>
        <taxon>Bacillati</taxon>
        <taxon>Bacillota</taxon>
        <taxon>Clostridia</taxon>
        <taxon>Eubacteriales</taxon>
        <taxon>Clostridiales Family XVII. Incertae Sedis</taxon>
        <taxon>Thermaerobacter</taxon>
    </lineage>
</organism>
<proteinExistence type="predicted"/>
<reference evidence="3" key="2">
    <citation type="journal article" date="2010" name="Stand. Genomic Sci.">
        <title>Complete genome sequence of Thermaerobacter marianensis type strain (7p75aT).</title>
        <authorList>
            <person name="Han C."/>
            <person name="Gu W."/>
            <person name="Zhang X."/>
            <person name="Lapidus A."/>
            <person name="Nolan M."/>
            <person name="Copeland A."/>
            <person name="Lucas S."/>
            <person name="Glavina Del Rio T."/>
            <person name="Tice H."/>
            <person name="Cheng J."/>
            <person name="Tapia R."/>
            <person name="Goodwin L."/>
            <person name="Pitluck S."/>
            <person name="Pagani I."/>
            <person name="Ivanova N."/>
            <person name="Mavromatis K."/>
            <person name="Mikhailova N."/>
            <person name="Pati A."/>
            <person name="Chen A."/>
            <person name="Palaniappan K."/>
            <person name="Land M."/>
            <person name="Hauser L."/>
            <person name="Chang Y."/>
            <person name="Jeffries C."/>
            <person name="Schneider S."/>
            <person name="Rohde M."/>
            <person name="Goker M."/>
            <person name="Pukall R."/>
            <person name="Woyke T."/>
            <person name="Bristow J."/>
            <person name="Eisen J."/>
            <person name="Markowitz V."/>
            <person name="Hugenholtz P."/>
            <person name="Kyrpides N."/>
            <person name="Klenk H."/>
            <person name="Detter J."/>
        </authorList>
    </citation>
    <scope>NUCLEOTIDE SEQUENCE [LARGE SCALE GENOMIC DNA]</scope>
    <source>
        <strain evidence="3">ATCC 700841 / DSM 12885 / JCM 10246 / 7p75a</strain>
    </source>
</reference>
<dbReference type="AlphaFoldDB" id="E6SJJ4"/>
<dbReference type="Proteomes" id="UP000008915">
    <property type="component" value="Chromosome"/>
</dbReference>